<feature type="transmembrane region" description="Helical" evidence="2">
    <location>
        <begin position="136"/>
        <end position="158"/>
    </location>
</feature>
<dbReference type="PATRIC" id="fig|1097667.3.peg.1675"/>
<feature type="region of interest" description="Disordered" evidence="1">
    <location>
        <begin position="1"/>
        <end position="28"/>
    </location>
</feature>
<proteinExistence type="predicted"/>
<name>H0E4G1_9ACTN</name>
<keyword evidence="2" id="KW-0812">Transmembrane</keyword>
<accession>H0E4G1</accession>
<dbReference type="RefSeq" id="WP_007573283.1">
    <property type="nucleotide sequence ID" value="NZ_AGUD01000106.1"/>
</dbReference>
<dbReference type="EMBL" id="AGUD01000106">
    <property type="protein sequence ID" value="EHN11413.1"/>
    <property type="molecule type" value="Genomic_DNA"/>
</dbReference>
<evidence type="ECO:0000313" key="4">
    <source>
        <dbReference type="Proteomes" id="UP000005143"/>
    </source>
</evidence>
<evidence type="ECO:0008006" key="5">
    <source>
        <dbReference type="Google" id="ProtNLM"/>
    </source>
</evidence>
<feature type="transmembrane region" description="Helical" evidence="2">
    <location>
        <begin position="259"/>
        <end position="278"/>
    </location>
</feature>
<keyword evidence="2" id="KW-0472">Membrane</keyword>
<dbReference type="PANTHER" id="PTHR42867">
    <property type="entry name" value="MEMBRANE PROTEIN-RELATED"/>
    <property type="match status" value="1"/>
</dbReference>
<gene>
    <name evidence="3" type="ORF">PAI11_16920</name>
</gene>
<feature type="transmembrane region" description="Helical" evidence="2">
    <location>
        <begin position="235"/>
        <end position="253"/>
    </location>
</feature>
<organism evidence="3 4">
    <name type="scientific">Patulibacter medicamentivorans</name>
    <dbReference type="NCBI Taxonomy" id="1097667"/>
    <lineage>
        <taxon>Bacteria</taxon>
        <taxon>Bacillati</taxon>
        <taxon>Actinomycetota</taxon>
        <taxon>Thermoleophilia</taxon>
        <taxon>Solirubrobacterales</taxon>
        <taxon>Patulibacteraceae</taxon>
        <taxon>Patulibacter</taxon>
    </lineage>
</organism>
<dbReference type="AlphaFoldDB" id="H0E4G1"/>
<feature type="transmembrane region" description="Helical" evidence="2">
    <location>
        <begin position="170"/>
        <end position="190"/>
    </location>
</feature>
<dbReference type="Pfam" id="PF07136">
    <property type="entry name" value="DUF1385"/>
    <property type="match status" value="1"/>
</dbReference>
<evidence type="ECO:0000256" key="1">
    <source>
        <dbReference type="SAM" id="MobiDB-lite"/>
    </source>
</evidence>
<keyword evidence="2" id="KW-1133">Transmembrane helix</keyword>
<keyword evidence="4" id="KW-1185">Reference proteome</keyword>
<reference evidence="3 4" key="1">
    <citation type="journal article" date="2013" name="Biodegradation">
        <title>Quantitative proteomic analysis of ibuprofen-degrading Patulibacter sp. strain I11.</title>
        <authorList>
            <person name="Almeida B."/>
            <person name="Kjeldal H."/>
            <person name="Lolas I."/>
            <person name="Knudsen A.D."/>
            <person name="Carvalho G."/>
            <person name="Nielsen K.L."/>
            <person name="Barreto Crespo M.T."/>
            <person name="Stensballe A."/>
            <person name="Nielsen J.L."/>
        </authorList>
    </citation>
    <scope>NUCLEOTIDE SEQUENCE [LARGE SCALE GENOMIC DNA]</scope>
    <source>
        <strain evidence="3 4">I11</strain>
    </source>
</reference>
<dbReference type="PANTHER" id="PTHR42867:SF1">
    <property type="entry name" value="MEMBRANE PROTEIN-RELATED"/>
    <property type="match status" value="1"/>
</dbReference>
<evidence type="ECO:0000313" key="3">
    <source>
        <dbReference type="EMBL" id="EHN11413.1"/>
    </source>
</evidence>
<dbReference type="Proteomes" id="UP000005143">
    <property type="component" value="Unassembled WGS sequence"/>
</dbReference>
<protein>
    <recommendedName>
        <fullName evidence="5">DUF1385 domain-containing protein</fullName>
    </recommendedName>
</protein>
<sequence length="347" mass="37509">MATSSSSRAPFDQNAAAGRASDTSYAAQQDAPVGGQAVIEGVMMRGVKTWAVAVRKPLPEQLVDGAMPAGVAAEGEIQVETFPFRSVLARRRLLRTPVLRGVVALVESLRIGFRALRLAANAQSGEDEPEIGAGSWIIAVLGGLGLAVGLFFLAPVGLTSLIKDQLGSGWLFWMVEGVVRTAIFIGYLVLVTRLADLRRVFEYHGAEHKTIACYEAGLPLTPENADRFSRLHPRCGTSFMLIVMIVAIFVFAPVGLPEWYWLFATRILGIPLIIGLSFEAIKFAGRHRGNPIVARLMWPGLQLQRLTTKPPDHDQLAVAIAALQAVLDREDPRAARGRDLVGIEVAA</sequence>
<comment type="caution">
    <text evidence="3">The sequence shown here is derived from an EMBL/GenBank/DDBJ whole genome shotgun (WGS) entry which is preliminary data.</text>
</comment>
<dbReference type="InterPro" id="IPR010787">
    <property type="entry name" value="DUF1385"/>
</dbReference>
<evidence type="ECO:0000256" key="2">
    <source>
        <dbReference type="SAM" id="Phobius"/>
    </source>
</evidence>